<keyword evidence="2" id="KW-1185">Reference proteome</keyword>
<proteinExistence type="predicted"/>
<dbReference type="GeneID" id="25915649"/>
<feature type="non-terminal residue" evidence="1">
    <location>
        <position position="70"/>
    </location>
</feature>
<evidence type="ECO:0000313" key="1">
    <source>
        <dbReference type="EMBL" id="KNC72302.1"/>
    </source>
</evidence>
<dbReference type="RefSeq" id="XP_014146204.1">
    <property type="nucleotide sequence ID" value="XM_014290729.1"/>
</dbReference>
<dbReference type="EMBL" id="KQ247275">
    <property type="protein sequence ID" value="KNC72302.1"/>
    <property type="molecule type" value="Genomic_DNA"/>
</dbReference>
<name>A0A0L0F6D6_9EUKA</name>
<accession>A0A0L0F6D6</accession>
<organism evidence="1 2">
    <name type="scientific">Sphaeroforma arctica JP610</name>
    <dbReference type="NCBI Taxonomy" id="667725"/>
    <lineage>
        <taxon>Eukaryota</taxon>
        <taxon>Ichthyosporea</taxon>
        <taxon>Ichthyophonida</taxon>
        <taxon>Sphaeroforma</taxon>
    </lineage>
</organism>
<gene>
    <name evidence="1" type="ORF">SARC_15145</name>
</gene>
<sequence length="70" mass="8426">MTPHTLALSDEYIYLPCTAKQWWKNQNIACNRMTGLHFIEVEPWYNKTRPLIMDYRTKIEEKGVETFCKE</sequence>
<evidence type="ECO:0000313" key="2">
    <source>
        <dbReference type="Proteomes" id="UP000054560"/>
    </source>
</evidence>
<protein>
    <submittedName>
        <fullName evidence="1">Uncharacterized protein</fullName>
    </submittedName>
</protein>
<dbReference type="Proteomes" id="UP000054560">
    <property type="component" value="Unassembled WGS sequence"/>
</dbReference>
<dbReference type="AlphaFoldDB" id="A0A0L0F6D6"/>
<reference evidence="1 2" key="1">
    <citation type="submission" date="2011-02" db="EMBL/GenBank/DDBJ databases">
        <title>The Genome Sequence of Sphaeroforma arctica JP610.</title>
        <authorList>
            <consortium name="The Broad Institute Genome Sequencing Platform"/>
            <person name="Russ C."/>
            <person name="Cuomo C."/>
            <person name="Young S.K."/>
            <person name="Zeng Q."/>
            <person name="Gargeya S."/>
            <person name="Alvarado L."/>
            <person name="Berlin A."/>
            <person name="Chapman S.B."/>
            <person name="Chen Z."/>
            <person name="Freedman E."/>
            <person name="Gellesch M."/>
            <person name="Goldberg J."/>
            <person name="Griggs A."/>
            <person name="Gujja S."/>
            <person name="Heilman E."/>
            <person name="Heiman D."/>
            <person name="Howarth C."/>
            <person name="Mehta T."/>
            <person name="Neiman D."/>
            <person name="Pearson M."/>
            <person name="Roberts A."/>
            <person name="Saif S."/>
            <person name="Shea T."/>
            <person name="Shenoy N."/>
            <person name="Sisk P."/>
            <person name="Stolte C."/>
            <person name="Sykes S."/>
            <person name="White J."/>
            <person name="Yandava C."/>
            <person name="Burger G."/>
            <person name="Gray M.W."/>
            <person name="Holland P.W.H."/>
            <person name="King N."/>
            <person name="Lang F.B.F."/>
            <person name="Roger A.J."/>
            <person name="Ruiz-Trillo I."/>
            <person name="Haas B."/>
            <person name="Nusbaum C."/>
            <person name="Birren B."/>
        </authorList>
    </citation>
    <scope>NUCLEOTIDE SEQUENCE [LARGE SCALE GENOMIC DNA]</scope>
    <source>
        <strain evidence="1 2">JP610</strain>
    </source>
</reference>